<evidence type="ECO:0000313" key="2">
    <source>
        <dbReference type="EMBL" id="OSX56515.1"/>
    </source>
</evidence>
<protein>
    <submittedName>
        <fullName evidence="2">Uncharacterized protein</fullName>
    </submittedName>
</protein>
<keyword evidence="3" id="KW-1185">Reference proteome</keyword>
<name>A0A1X6MJI8_9APHY</name>
<dbReference type="EMBL" id="KZ110613">
    <property type="protein sequence ID" value="OSX56515.1"/>
    <property type="molecule type" value="Genomic_DNA"/>
</dbReference>
<organism evidence="2 3">
    <name type="scientific">Postia placenta MAD-698-R-SB12</name>
    <dbReference type="NCBI Taxonomy" id="670580"/>
    <lineage>
        <taxon>Eukaryota</taxon>
        <taxon>Fungi</taxon>
        <taxon>Dikarya</taxon>
        <taxon>Basidiomycota</taxon>
        <taxon>Agaricomycotina</taxon>
        <taxon>Agaricomycetes</taxon>
        <taxon>Polyporales</taxon>
        <taxon>Adustoporiaceae</taxon>
        <taxon>Rhodonia</taxon>
    </lineage>
</organism>
<evidence type="ECO:0000256" key="1">
    <source>
        <dbReference type="SAM" id="SignalP"/>
    </source>
</evidence>
<proteinExistence type="predicted"/>
<gene>
    <name evidence="2" type="ORF">POSPLADRAFT_1062662</name>
</gene>
<accession>A0A1X6MJI8</accession>
<dbReference type="Proteomes" id="UP000194127">
    <property type="component" value="Unassembled WGS sequence"/>
</dbReference>
<feature type="chain" id="PRO_5010869439" evidence="1">
    <location>
        <begin position="25"/>
        <end position="269"/>
    </location>
</feature>
<sequence length="269" mass="28577">MRGRPPVVIVIAACCLAAYDVALSRGVGVGSANIWYGVSYRATFADDQTYSLSAFRERGYRANASALHSTCASDGREYTHLPVSALSTAHSVPPILTRVVHSNCVPAVTHARGPRPVDPSVVSRTSRADTLKFLTRACACRRRSWPSASPERRSCRALLARRTPRACAPAHPRIHATYVSGLLSLAAPQLTAGATASPCQKPTAFATRYGAAFHTPPPIWSFSLALEADASSRSGHASETVRNLKCARTDSQVVGAGLRDPRGGAFHSG</sequence>
<dbReference type="GeneID" id="36326493"/>
<dbReference type="AlphaFoldDB" id="A0A1X6MJI8"/>
<keyword evidence="1" id="KW-0732">Signal</keyword>
<reference evidence="2 3" key="1">
    <citation type="submission" date="2017-04" db="EMBL/GenBank/DDBJ databases">
        <title>Genome Sequence of the Model Brown-Rot Fungus Postia placenta SB12.</title>
        <authorList>
            <consortium name="DOE Joint Genome Institute"/>
            <person name="Gaskell J."/>
            <person name="Kersten P."/>
            <person name="Larrondo L.F."/>
            <person name="Canessa P."/>
            <person name="Martinez D."/>
            <person name="Hibbett D."/>
            <person name="Schmoll M."/>
            <person name="Kubicek C.P."/>
            <person name="Martinez A.T."/>
            <person name="Yadav J."/>
            <person name="Master E."/>
            <person name="Magnuson J.K."/>
            <person name="James T."/>
            <person name="Yaver D."/>
            <person name="Berka R."/>
            <person name="Labutti K."/>
            <person name="Lipzen A."/>
            <person name="Aerts A."/>
            <person name="Barry K."/>
            <person name="Henrissat B."/>
            <person name="Blanchette R."/>
            <person name="Grigoriev I."/>
            <person name="Cullen D."/>
        </authorList>
    </citation>
    <scope>NUCLEOTIDE SEQUENCE [LARGE SCALE GENOMIC DNA]</scope>
    <source>
        <strain evidence="2 3">MAD-698-R-SB12</strain>
    </source>
</reference>
<evidence type="ECO:0000313" key="3">
    <source>
        <dbReference type="Proteomes" id="UP000194127"/>
    </source>
</evidence>
<dbReference type="RefSeq" id="XP_024333309.1">
    <property type="nucleotide sequence ID" value="XM_024481543.1"/>
</dbReference>
<feature type="signal peptide" evidence="1">
    <location>
        <begin position="1"/>
        <end position="24"/>
    </location>
</feature>